<protein>
    <submittedName>
        <fullName evidence="2">Uncharacterized protein</fullName>
    </submittedName>
</protein>
<evidence type="ECO:0000313" key="3">
    <source>
        <dbReference type="Proteomes" id="UP001279734"/>
    </source>
</evidence>
<evidence type="ECO:0000313" key="2">
    <source>
        <dbReference type="EMBL" id="GMH31418.1"/>
    </source>
</evidence>
<organism evidence="2 3">
    <name type="scientific">Nepenthes gracilis</name>
    <name type="common">Slender pitcher plant</name>
    <dbReference type="NCBI Taxonomy" id="150966"/>
    <lineage>
        <taxon>Eukaryota</taxon>
        <taxon>Viridiplantae</taxon>
        <taxon>Streptophyta</taxon>
        <taxon>Embryophyta</taxon>
        <taxon>Tracheophyta</taxon>
        <taxon>Spermatophyta</taxon>
        <taxon>Magnoliopsida</taxon>
        <taxon>eudicotyledons</taxon>
        <taxon>Gunneridae</taxon>
        <taxon>Pentapetalae</taxon>
        <taxon>Caryophyllales</taxon>
        <taxon>Nepenthaceae</taxon>
        <taxon>Nepenthes</taxon>
    </lineage>
</organism>
<comment type="caution">
    <text evidence="2">The sequence shown here is derived from an EMBL/GenBank/DDBJ whole genome shotgun (WGS) entry which is preliminary data.</text>
</comment>
<feature type="transmembrane region" description="Helical" evidence="1">
    <location>
        <begin position="59"/>
        <end position="81"/>
    </location>
</feature>
<feature type="transmembrane region" description="Helical" evidence="1">
    <location>
        <begin position="32"/>
        <end position="53"/>
    </location>
</feature>
<keyword evidence="1" id="KW-1133">Transmembrane helix</keyword>
<accession>A0AAD3TLY9</accession>
<proteinExistence type="predicted"/>
<sequence length="138" mass="14749">MSSGDRRAEWDWGLLWKLPELRTKHLGRVGPAFGVGIGCGCGFGLGLVGGAGFGPGIPGMQFGFGVGVGCGVGLGFGYGVGRGIAYIENQRYFNIGRLFHEPGNLPSHDQIAAVVDELVLNTRKLMVATSKEIEKWRR</sequence>
<name>A0AAD3TLY9_NEPGR</name>
<dbReference type="InterPro" id="IPR053288">
    <property type="entry name" value="TGD_Bridge_Protein"/>
</dbReference>
<dbReference type="AlphaFoldDB" id="A0AAD3TLY9"/>
<gene>
    <name evidence="2" type="ORF">Nepgr_033261</name>
</gene>
<dbReference type="EMBL" id="BSYO01000040">
    <property type="protein sequence ID" value="GMH31418.1"/>
    <property type="molecule type" value="Genomic_DNA"/>
</dbReference>
<dbReference type="Proteomes" id="UP001279734">
    <property type="component" value="Unassembled WGS sequence"/>
</dbReference>
<keyword evidence="1" id="KW-0472">Membrane</keyword>
<dbReference type="PANTHER" id="PTHR34201:SF1">
    <property type="entry name" value="GLYCINE-RICH PROTEIN"/>
    <property type="match status" value="1"/>
</dbReference>
<keyword evidence="1" id="KW-0812">Transmembrane</keyword>
<dbReference type="PANTHER" id="PTHR34201">
    <property type="entry name" value="GLYCINE-RICH PROTEIN"/>
    <property type="match status" value="1"/>
</dbReference>
<evidence type="ECO:0000256" key="1">
    <source>
        <dbReference type="SAM" id="Phobius"/>
    </source>
</evidence>
<reference evidence="2" key="1">
    <citation type="submission" date="2023-05" db="EMBL/GenBank/DDBJ databases">
        <title>Nepenthes gracilis genome sequencing.</title>
        <authorList>
            <person name="Fukushima K."/>
        </authorList>
    </citation>
    <scope>NUCLEOTIDE SEQUENCE</scope>
    <source>
        <strain evidence="2">SING2019-196</strain>
    </source>
</reference>
<keyword evidence="3" id="KW-1185">Reference proteome</keyword>